<keyword evidence="3" id="KW-0442">Lipid degradation</keyword>
<dbReference type="InterPro" id="IPR029058">
    <property type="entry name" value="AB_hydrolase_fold"/>
</dbReference>
<proteinExistence type="predicted"/>
<reference evidence="7" key="1">
    <citation type="submission" date="2021-01" db="EMBL/GenBank/DDBJ databases">
        <authorList>
            <person name="Corre E."/>
            <person name="Pelletier E."/>
            <person name="Niang G."/>
            <person name="Scheremetjew M."/>
            <person name="Finn R."/>
            <person name="Kale V."/>
            <person name="Holt S."/>
            <person name="Cochrane G."/>
            <person name="Meng A."/>
            <person name="Brown T."/>
            <person name="Cohen L."/>
        </authorList>
    </citation>
    <scope>NUCLEOTIDE SEQUENCE</scope>
    <source>
        <strain evidence="7">Isolate 1302-5</strain>
    </source>
</reference>
<evidence type="ECO:0000256" key="5">
    <source>
        <dbReference type="SAM" id="MobiDB-lite"/>
    </source>
</evidence>
<accession>A0A7S4MQF8</accession>
<evidence type="ECO:0000256" key="3">
    <source>
        <dbReference type="ARBA" id="ARBA00022963"/>
    </source>
</evidence>
<dbReference type="SUPFAM" id="SSF53474">
    <property type="entry name" value="alpha/beta-Hydrolases"/>
    <property type="match status" value="1"/>
</dbReference>
<dbReference type="AlphaFoldDB" id="A0A7S4MQF8"/>
<dbReference type="PANTHER" id="PTHR10272:SF0">
    <property type="entry name" value="PLATELET-ACTIVATING FACTOR ACETYLHYDROLASE"/>
    <property type="match status" value="1"/>
</dbReference>
<dbReference type="Gene3D" id="3.40.50.1820">
    <property type="entry name" value="alpha/beta hydrolase"/>
    <property type="match status" value="1"/>
</dbReference>
<evidence type="ECO:0000313" key="7">
    <source>
        <dbReference type="EMBL" id="CAE2236600.1"/>
    </source>
</evidence>
<evidence type="ECO:0000256" key="6">
    <source>
        <dbReference type="SAM" id="SignalP"/>
    </source>
</evidence>
<dbReference type="GO" id="GO:0016042">
    <property type="term" value="P:lipid catabolic process"/>
    <property type="evidence" value="ECO:0007669"/>
    <property type="project" value="UniProtKB-KW"/>
</dbReference>
<organism evidence="7">
    <name type="scientific">Odontella aurita</name>
    <dbReference type="NCBI Taxonomy" id="265563"/>
    <lineage>
        <taxon>Eukaryota</taxon>
        <taxon>Sar</taxon>
        <taxon>Stramenopiles</taxon>
        <taxon>Ochrophyta</taxon>
        <taxon>Bacillariophyta</taxon>
        <taxon>Mediophyceae</taxon>
        <taxon>Biddulphiophycidae</taxon>
        <taxon>Eupodiscales</taxon>
        <taxon>Odontellaceae</taxon>
        <taxon>Odontella</taxon>
    </lineage>
</organism>
<evidence type="ECO:0000256" key="2">
    <source>
        <dbReference type="ARBA" id="ARBA00022801"/>
    </source>
</evidence>
<sequence>MRSTAGQGQGTSQRSTRMPRRIAPSLAAAAVLLRLVAGTPAALDASAFVPAPAGAPAIAGRGAAATTTTRCGMTPESLLEAPSVPAPVGSRVLRLPARGTRVRLFYPTTPEAAAAAAAAEEGKEGHGGMTYAPYGTDGRSMGLASRLAGASSGCVLDAPLAVTAGINGGSMVGNGTKAEVPLPLLVYSHGVGGNMDAATRLFGEVASRGTIVATVEHTDGTASSTVRPDGSELEYSSYFMTERQQLARRAQEILEAADILSAELGGIDKVAGDNSSPGSGAGAVGPIVLGGHGWGAPSAVMAANGAPSESNICGIILHDPKLGMGYGMLPPNKADNRLPAITYISDKYNKARVRYGARTLHVKGCRHENFVDAPLWAPRLGPLSVDPVQVHEQLSESMATFLWNRDAKSSAISRGNLFEVVR</sequence>
<gene>
    <name evidence="7" type="ORF">OAUR00152_LOCUS14104</name>
</gene>
<keyword evidence="2" id="KW-0378">Hydrolase</keyword>
<name>A0A7S4MQF8_9STRA</name>
<protein>
    <recommendedName>
        <fullName evidence="1">1-alkyl-2-acetylglycerophosphocholine esterase</fullName>
        <ecNumber evidence="1">3.1.1.47</ecNumber>
    </recommendedName>
</protein>
<dbReference type="PANTHER" id="PTHR10272">
    <property type="entry name" value="PLATELET-ACTIVATING FACTOR ACETYLHYDROLASE"/>
    <property type="match status" value="1"/>
</dbReference>
<feature type="chain" id="PRO_5031242545" description="1-alkyl-2-acetylglycerophosphocholine esterase" evidence="6">
    <location>
        <begin position="39"/>
        <end position="422"/>
    </location>
</feature>
<dbReference type="EC" id="3.1.1.47" evidence="1"/>
<evidence type="ECO:0000256" key="1">
    <source>
        <dbReference type="ARBA" id="ARBA00013201"/>
    </source>
</evidence>
<feature type="compositionally biased region" description="Polar residues" evidence="5">
    <location>
        <begin position="1"/>
        <end position="16"/>
    </location>
</feature>
<feature type="signal peptide" evidence="6">
    <location>
        <begin position="1"/>
        <end position="38"/>
    </location>
</feature>
<dbReference type="GO" id="GO:0003847">
    <property type="term" value="F:1-alkyl-2-acetylglycerophosphocholine esterase activity"/>
    <property type="evidence" value="ECO:0007669"/>
    <property type="project" value="UniProtKB-EC"/>
</dbReference>
<keyword evidence="4" id="KW-0443">Lipid metabolism</keyword>
<dbReference type="EMBL" id="HBKQ01020831">
    <property type="protein sequence ID" value="CAE2236600.1"/>
    <property type="molecule type" value="Transcribed_RNA"/>
</dbReference>
<keyword evidence="6" id="KW-0732">Signal</keyword>
<feature type="region of interest" description="Disordered" evidence="5">
    <location>
        <begin position="1"/>
        <end position="21"/>
    </location>
</feature>
<evidence type="ECO:0000256" key="4">
    <source>
        <dbReference type="ARBA" id="ARBA00023098"/>
    </source>
</evidence>
<dbReference type="Pfam" id="PF03403">
    <property type="entry name" value="PAF-AH_p_II"/>
    <property type="match status" value="1"/>
</dbReference>